<evidence type="ECO:0000256" key="2">
    <source>
        <dbReference type="ARBA" id="ARBA00022692"/>
    </source>
</evidence>
<keyword evidence="4 5" id="KW-0472">Membrane</keyword>
<dbReference type="Gene3D" id="1.20.1250.20">
    <property type="entry name" value="MFS general substrate transporter like domains"/>
    <property type="match status" value="1"/>
</dbReference>
<evidence type="ECO:0000256" key="3">
    <source>
        <dbReference type="ARBA" id="ARBA00022989"/>
    </source>
</evidence>
<feature type="transmembrane region" description="Helical" evidence="5">
    <location>
        <begin position="268"/>
        <end position="288"/>
    </location>
</feature>
<evidence type="ECO:0000256" key="4">
    <source>
        <dbReference type="ARBA" id="ARBA00023136"/>
    </source>
</evidence>
<proteinExistence type="predicted"/>
<evidence type="ECO:0000256" key="5">
    <source>
        <dbReference type="SAM" id="Phobius"/>
    </source>
</evidence>
<protein>
    <submittedName>
        <fullName evidence="6">Solute carrier family 22 member 8</fullName>
    </submittedName>
</protein>
<keyword evidence="2 5" id="KW-0812">Transmembrane</keyword>
<dbReference type="PANTHER" id="PTHR24064">
    <property type="entry name" value="SOLUTE CARRIER FAMILY 22 MEMBER"/>
    <property type="match status" value="1"/>
</dbReference>
<feature type="transmembrane region" description="Helical" evidence="5">
    <location>
        <begin position="12"/>
        <end position="31"/>
    </location>
</feature>
<dbReference type="Proteomes" id="UP000054805">
    <property type="component" value="Unassembled WGS sequence"/>
</dbReference>
<dbReference type="GO" id="GO:0016020">
    <property type="term" value="C:membrane"/>
    <property type="evidence" value="ECO:0007669"/>
    <property type="project" value="UniProtKB-SubCell"/>
</dbReference>
<evidence type="ECO:0000313" key="6">
    <source>
        <dbReference type="EMBL" id="KRZ00441.1"/>
    </source>
</evidence>
<dbReference type="Pfam" id="PF07690">
    <property type="entry name" value="MFS_1"/>
    <property type="match status" value="1"/>
</dbReference>
<reference evidence="6 7" key="1">
    <citation type="submission" date="2015-01" db="EMBL/GenBank/DDBJ databases">
        <title>Evolution of Trichinella species and genotypes.</title>
        <authorList>
            <person name="Korhonen P.K."/>
            <person name="Edoardo P."/>
            <person name="Giuseppe L.R."/>
            <person name="Gasser R.B."/>
        </authorList>
    </citation>
    <scope>NUCLEOTIDE SEQUENCE [LARGE SCALE GENOMIC DNA]</scope>
    <source>
        <strain evidence="6">ISS588</strain>
    </source>
</reference>
<comment type="caution">
    <text evidence="6">The sequence shown here is derived from an EMBL/GenBank/DDBJ whole genome shotgun (WGS) entry which is preliminary data.</text>
</comment>
<feature type="transmembrane region" description="Helical" evidence="5">
    <location>
        <begin position="38"/>
        <end position="61"/>
    </location>
</feature>
<dbReference type="InterPro" id="IPR036259">
    <property type="entry name" value="MFS_trans_sf"/>
</dbReference>
<comment type="subcellular location">
    <subcellularLocation>
        <location evidence="1">Membrane</location>
        <topology evidence="1">Multi-pass membrane protein</topology>
    </subcellularLocation>
</comment>
<accession>A0A0V1GQN0</accession>
<keyword evidence="3 5" id="KW-1133">Transmembrane helix</keyword>
<name>A0A0V1GQN0_TRIPS</name>
<feature type="transmembrane region" description="Helical" evidence="5">
    <location>
        <begin position="326"/>
        <end position="348"/>
    </location>
</feature>
<evidence type="ECO:0000313" key="7">
    <source>
        <dbReference type="Proteomes" id="UP000054805"/>
    </source>
</evidence>
<dbReference type="GO" id="GO:0022857">
    <property type="term" value="F:transmembrane transporter activity"/>
    <property type="evidence" value="ECO:0007669"/>
    <property type="project" value="InterPro"/>
</dbReference>
<feature type="transmembrane region" description="Helical" evidence="5">
    <location>
        <begin position="215"/>
        <end position="235"/>
    </location>
</feature>
<dbReference type="SUPFAM" id="SSF103473">
    <property type="entry name" value="MFS general substrate transporter"/>
    <property type="match status" value="1"/>
</dbReference>
<dbReference type="InterPro" id="IPR011701">
    <property type="entry name" value="MFS"/>
</dbReference>
<keyword evidence="7" id="KW-1185">Reference proteome</keyword>
<feature type="transmembrane region" description="Helical" evidence="5">
    <location>
        <begin position="294"/>
        <end position="319"/>
    </location>
</feature>
<dbReference type="AlphaFoldDB" id="A0A0V1GQN0"/>
<gene>
    <name evidence="6" type="primary">SLC22A8</name>
    <name evidence="6" type="ORF">T4B_15340</name>
</gene>
<sequence length="350" mass="39158">MCVLPWLLATHQAVFLLGSASGHIIFTLTALRFGPKKILICATALHCVCCFTIPFNSYLILFEILRFLDGFSVACIQISALCLILGVTSRNYHPLVIILLATVRGLSNVTLSAIASSSLDWTELIAVTAVSSLFLFSYIKLIPESPLWYVLRGERVHAERMMRQIAHYNGHRLRIESIHRIQQPALTINTDETFFKLSDVPPKCKSFLCEIHLSLNWLLHGFLYEMTSLLAPFIAWNIPEVGHSLSGIVEMFSALLAYILWQHFPTRITAIFSSAMITFFLVACLFGAEQRSGMFVCVLLAKLCAYTTFLMTQLIALDFNIGQDRFAILIVLYAIADIGAALATFASFQF</sequence>
<feature type="transmembrane region" description="Helical" evidence="5">
    <location>
        <begin position="67"/>
        <end position="88"/>
    </location>
</feature>
<feature type="transmembrane region" description="Helical" evidence="5">
    <location>
        <begin position="95"/>
        <end position="115"/>
    </location>
</feature>
<organism evidence="6 7">
    <name type="scientific">Trichinella pseudospiralis</name>
    <name type="common">Parasitic roundworm</name>
    <dbReference type="NCBI Taxonomy" id="6337"/>
    <lineage>
        <taxon>Eukaryota</taxon>
        <taxon>Metazoa</taxon>
        <taxon>Ecdysozoa</taxon>
        <taxon>Nematoda</taxon>
        <taxon>Enoplea</taxon>
        <taxon>Dorylaimia</taxon>
        <taxon>Trichinellida</taxon>
        <taxon>Trichinellidae</taxon>
        <taxon>Trichinella</taxon>
    </lineage>
</organism>
<dbReference type="EMBL" id="JYDS01000833">
    <property type="protein sequence ID" value="KRZ00441.1"/>
    <property type="molecule type" value="Genomic_DNA"/>
</dbReference>
<evidence type="ECO:0000256" key="1">
    <source>
        <dbReference type="ARBA" id="ARBA00004141"/>
    </source>
</evidence>